<proteinExistence type="predicted"/>
<evidence type="ECO:0000256" key="1">
    <source>
        <dbReference type="SAM" id="MobiDB-lite"/>
    </source>
</evidence>
<protein>
    <submittedName>
        <fullName evidence="2">Uncharacterized protein</fullName>
    </submittedName>
</protein>
<sequence>MMQHPQLCFTHVDIRLGSHTAQNASHVQVIDSDHSKASRIRLVTDLVHILPYIFCFLFPHPLPGSAPGAVTNLLSSPNDSDEDSLYVSAQEYALRRDFEPVENQTRGPGKAIRYEILPRTQRSSITGTHEPTVSLFAAQWPKVSWPSDAWLLLAEFFIAGLETAFSGFVHGFTVRYLIWSPSLGFLANSLFWFGELVGRLPCLFLVRFKPVKKPPPRIASSPIQHRARERTDPRGSAPMSLSPSSTRGSEVVDFNLGSRFVLGSLAR</sequence>
<evidence type="ECO:0000313" key="3">
    <source>
        <dbReference type="Proteomes" id="UP000316759"/>
    </source>
</evidence>
<accession>A0A504YBT7</accession>
<feature type="compositionally biased region" description="Polar residues" evidence="1">
    <location>
        <begin position="239"/>
        <end position="248"/>
    </location>
</feature>
<organism evidence="2 3">
    <name type="scientific">Fasciola gigantica</name>
    <name type="common">Giant liver fluke</name>
    <dbReference type="NCBI Taxonomy" id="46835"/>
    <lineage>
        <taxon>Eukaryota</taxon>
        <taxon>Metazoa</taxon>
        <taxon>Spiralia</taxon>
        <taxon>Lophotrochozoa</taxon>
        <taxon>Platyhelminthes</taxon>
        <taxon>Trematoda</taxon>
        <taxon>Digenea</taxon>
        <taxon>Plagiorchiida</taxon>
        <taxon>Echinostomata</taxon>
        <taxon>Echinostomatoidea</taxon>
        <taxon>Fasciolidae</taxon>
        <taxon>Fasciola</taxon>
    </lineage>
</organism>
<evidence type="ECO:0000313" key="2">
    <source>
        <dbReference type="EMBL" id="TPP59072.1"/>
    </source>
</evidence>
<keyword evidence="3" id="KW-1185">Reference proteome</keyword>
<comment type="caution">
    <text evidence="2">The sequence shown here is derived from an EMBL/GenBank/DDBJ whole genome shotgun (WGS) entry which is preliminary data.</text>
</comment>
<dbReference type="OrthoDB" id="6265519at2759"/>
<dbReference type="AlphaFoldDB" id="A0A504YBT7"/>
<dbReference type="EMBL" id="SUNJ01011202">
    <property type="protein sequence ID" value="TPP59072.1"/>
    <property type="molecule type" value="Genomic_DNA"/>
</dbReference>
<feature type="region of interest" description="Disordered" evidence="1">
    <location>
        <begin position="214"/>
        <end position="248"/>
    </location>
</feature>
<dbReference type="Proteomes" id="UP000316759">
    <property type="component" value="Unassembled WGS sequence"/>
</dbReference>
<reference evidence="2 3" key="1">
    <citation type="submission" date="2019-04" db="EMBL/GenBank/DDBJ databases">
        <title>Annotation for the trematode Fasciola gigantica.</title>
        <authorList>
            <person name="Choi Y.-J."/>
        </authorList>
    </citation>
    <scope>NUCLEOTIDE SEQUENCE [LARGE SCALE GENOMIC DNA]</scope>
    <source>
        <strain evidence="2">Uganda_cow_1</strain>
    </source>
</reference>
<gene>
    <name evidence="2" type="ORF">FGIG_10853</name>
</gene>
<name>A0A504YBT7_FASGI</name>